<accession>A0A369UTQ9</accession>
<dbReference type="EMBL" id="QQAH01000001">
    <property type="protein sequence ID" value="RDD83435.1"/>
    <property type="molecule type" value="Genomic_DNA"/>
</dbReference>
<dbReference type="Proteomes" id="UP000253782">
    <property type="component" value="Unassembled WGS sequence"/>
</dbReference>
<feature type="region of interest" description="Disordered" evidence="1">
    <location>
        <begin position="91"/>
        <end position="118"/>
    </location>
</feature>
<name>A0A369UTQ9_9GAMM</name>
<dbReference type="OrthoDB" id="6004583at2"/>
<evidence type="ECO:0000256" key="1">
    <source>
        <dbReference type="SAM" id="MobiDB-lite"/>
    </source>
</evidence>
<proteinExistence type="predicted"/>
<protein>
    <submittedName>
        <fullName evidence="2">DUF2589 domain-containing protein</fullName>
    </submittedName>
</protein>
<organism evidence="2 3">
    <name type="scientific">Dyella tabacisoli</name>
    <dbReference type="NCBI Taxonomy" id="2282381"/>
    <lineage>
        <taxon>Bacteria</taxon>
        <taxon>Pseudomonadati</taxon>
        <taxon>Pseudomonadota</taxon>
        <taxon>Gammaproteobacteria</taxon>
        <taxon>Lysobacterales</taxon>
        <taxon>Rhodanobacteraceae</taxon>
        <taxon>Dyella</taxon>
    </lineage>
</organism>
<gene>
    <name evidence="2" type="ORF">DVJ77_02305</name>
</gene>
<reference evidence="2 3" key="1">
    <citation type="submission" date="2018-07" db="EMBL/GenBank/DDBJ databases">
        <title>Dyella tabacisoli L4-6T, whole genome shotgun sequence.</title>
        <authorList>
            <person name="Zhou X.-K."/>
            <person name="Li W.-J."/>
            <person name="Duan Y.-Q."/>
        </authorList>
    </citation>
    <scope>NUCLEOTIDE SEQUENCE [LARGE SCALE GENOMIC DNA]</scope>
    <source>
        <strain evidence="2 3">L4-6</strain>
    </source>
</reference>
<evidence type="ECO:0000313" key="3">
    <source>
        <dbReference type="Proteomes" id="UP000253782"/>
    </source>
</evidence>
<sequence length="172" mass="18432">MATSLNDLIKALAGAVIEAQDRVTQHQTALLRDYFDADNRPHSVTIRLPSAHPQADENDEDLYRVPLLSLVSTNVLHIKDVEISFDADLGEMTEQAPPPGDNGAAPAANWTAHPSSPRTIVGIDTQAATAGRRQGSVHVVMRVEGAEPTDGAARLINHLAQSQGVFKTIKVS</sequence>
<dbReference type="RefSeq" id="WP_114843827.1">
    <property type="nucleotide sequence ID" value="NZ_JBHSPE010000001.1"/>
</dbReference>
<comment type="caution">
    <text evidence="2">The sequence shown here is derived from an EMBL/GenBank/DDBJ whole genome shotgun (WGS) entry which is preliminary data.</text>
</comment>
<keyword evidence="3" id="KW-1185">Reference proteome</keyword>
<dbReference type="InterPro" id="IPR024510">
    <property type="entry name" value="DUF2589"/>
</dbReference>
<dbReference type="Pfam" id="PF11655">
    <property type="entry name" value="DUF2589"/>
    <property type="match status" value="1"/>
</dbReference>
<evidence type="ECO:0000313" key="2">
    <source>
        <dbReference type="EMBL" id="RDD83435.1"/>
    </source>
</evidence>
<dbReference type="AlphaFoldDB" id="A0A369UTQ9"/>